<dbReference type="GO" id="GO:0051018">
    <property type="term" value="F:protein kinase A binding"/>
    <property type="evidence" value="ECO:0007669"/>
    <property type="project" value="InterPro"/>
</dbReference>
<dbReference type="SUPFAM" id="SSF48097">
    <property type="entry name" value="Regulator of G-protein signaling, RGS"/>
    <property type="match status" value="2"/>
</dbReference>
<dbReference type="Pfam" id="PF00615">
    <property type="entry name" value="RGS"/>
    <property type="match status" value="2"/>
</dbReference>
<feature type="domain" description="RGS" evidence="2">
    <location>
        <begin position="64"/>
        <end position="263"/>
    </location>
</feature>
<dbReference type="GO" id="GO:0005886">
    <property type="term" value="C:plasma membrane"/>
    <property type="evidence" value="ECO:0007669"/>
    <property type="project" value="TreeGrafter"/>
</dbReference>
<comment type="caution">
    <text evidence="3">The sequence shown here is derived from an EMBL/GenBank/DDBJ whole genome shotgun (WGS) entry which is preliminary data.</text>
</comment>
<dbReference type="PROSITE" id="PS50132">
    <property type="entry name" value="RGS"/>
    <property type="match status" value="2"/>
</dbReference>
<protein>
    <recommendedName>
        <fullName evidence="2">RGS domain-containing protein</fullName>
    </recommendedName>
</protein>
<dbReference type="GO" id="GO:0008104">
    <property type="term" value="P:intracellular protein localization"/>
    <property type="evidence" value="ECO:0007669"/>
    <property type="project" value="TreeGrafter"/>
</dbReference>
<dbReference type="AlphaFoldDB" id="A0AA38MBD4"/>
<keyword evidence="4" id="KW-1185">Reference proteome</keyword>
<dbReference type="PANTHER" id="PTHR13155">
    <property type="entry name" value="A-KINASE ANCHOR PROTEINS"/>
    <property type="match status" value="1"/>
</dbReference>
<dbReference type="SMART" id="SM00315">
    <property type="entry name" value="RGS"/>
    <property type="match status" value="2"/>
</dbReference>
<evidence type="ECO:0000256" key="1">
    <source>
        <dbReference type="SAM" id="MobiDB-lite"/>
    </source>
</evidence>
<dbReference type="Gene3D" id="1.10.167.10">
    <property type="entry name" value="Regulator of G-protein Signalling 4, domain 2"/>
    <property type="match status" value="2"/>
</dbReference>
<name>A0AA38MBD4_9CUCU</name>
<dbReference type="PANTHER" id="PTHR13155:SF1">
    <property type="entry name" value="A-KINASE ANCHOR PROTEIN 10, MITOCHONDRIAL"/>
    <property type="match status" value="1"/>
</dbReference>
<proteinExistence type="predicted"/>
<dbReference type="InterPro" id="IPR016137">
    <property type="entry name" value="RGS"/>
</dbReference>
<dbReference type="InterPro" id="IPR044926">
    <property type="entry name" value="RGS_subdomain_2"/>
</dbReference>
<evidence type="ECO:0000259" key="2">
    <source>
        <dbReference type="PROSITE" id="PS50132"/>
    </source>
</evidence>
<dbReference type="FunFam" id="1.10.167.10:FF:000005">
    <property type="entry name" value="Putative A-kinase anchor protein 10 mitochondrial"/>
    <property type="match status" value="1"/>
</dbReference>
<evidence type="ECO:0000313" key="4">
    <source>
        <dbReference type="Proteomes" id="UP001168821"/>
    </source>
</evidence>
<dbReference type="EMBL" id="JALNTZ010000006">
    <property type="protein sequence ID" value="KAJ3650213.1"/>
    <property type="molecule type" value="Genomic_DNA"/>
</dbReference>
<feature type="region of interest" description="Disordered" evidence="1">
    <location>
        <begin position="1"/>
        <end position="22"/>
    </location>
</feature>
<dbReference type="CDD" id="cd12804">
    <property type="entry name" value="AKAP10_AKB"/>
    <property type="match status" value="1"/>
</dbReference>
<dbReference type="InterPro" id="IPR052246">
    <property type="entry name" value="Cell_Polariz_PKAAnc"/>
</dbReference>
<accession>A0AA38MBD4</accession>
<gene>
    <name evidence="3" type="ORF">Zmor_021914</name>
</gene>
<sequence>MLQFWKKSKADNDKNSFASASRTLEPDLARPKDKTLPLSSFDDEGLFDIDEFESTKRRSKLSRTLHEVLSDKGALRYFMLYMESRNASRYLTCWLDVDVFKSNIYQCRERKLPNAFSPLPGDHDSLSVSTDCDSYTADTNSLCDYSTATVSESRVTQSSIEVNSYCDRDMSDISPKTRSIGEESVDDKRGAHLENAVTIFKKFIAQEAEFNIKCSDSIRNEIIENICDTEKVLLGNCFNKVQSYVYDVMEKEYFEAFLGSDYFCKHQIDVLTSGNVALDDILYNETALFYFMEFLEQENTCGLLEFWIAATNLQQHLKNQKEFFDPIEAQSDAVVLYDKYFSLQAHCPLGFGDKVRFDVEQNICGENGLVIDCFNLPLKIVEQVLERNHLKPFLASQLFYKYLSELINTVQSNDYLVSIENNRPLSSDCSSERSYSTNSAFLALEINSNSTKRGKDKCADMNIDTRQLCDPDSLWKRRRNHRLSCGRITALGKFETDLEPEPDRKGFTLKNVVKKFVSLDEDKKKEEMAWQVAEMIVKDITNVTLNNEKPRNS</sequence>
<reference evidence="3" key="1">
    <citation type="journal article" date="2023" name="G3 (Bethesda)">
        <title>Whole genome assemblies of Zophobas morio and Tenebrio molitor.</title>
        <authorList>
            <person name="Kaur S."/>
            <person name="Stinson S.A."/>
            <person name="diCenzo G.C."/>
        </authorList>
    </citation>
    <scope>NUCLEOTIDE SEQUENCE</scope>
    <source>
        <strain evidence="3">QUZm001</strain>
    </source>
</reference>
<feature type="domain" description="RGS" evidence="2">
    <location>
        <begin position="277"/>
        <end position="403"/>
    </location>
</feature>
<dbReference type="InterPro" id="IPR036305">
    <property type="entry name" value="RGS_sf"/>
</dbReference>
<evidence type="ECO:0000313" key="3">
    <source>
        <dbReference type="EMBL" id="KAJ3650213.1"/>
    </source>
</evidence>
<organism evidence="3 4">
    <name type="scientific">Zophobas morio</name>
    <dbReference type="NCBI Taxonomy" id="2755281"/>
    <lineage>
        <taxon>Eukaryota</taxon>
        <taxon>Metazoa</taxon>
        <taxon>Ecdysozoa</taxon>
        <taxon>Arthropoda</taxon>
        <taxon>Hexapoda</taxon>
        <taxon>Insecta</taxon>
        <taxon>Pterygota</taxon>
        <taxon>Neoptera</taxon>
        <taxon>Endopterygota</taxon>
        <taxon>Coleoptera</taxon>
        <taxon>Polyphaga</taxon>
        <taxon>Cucujiformia</taxon>
        <taxon>Tenebrionidae</taxon>
        <taxon>Zophobas</taxon>
    </lineage>
</organism>
<dbReference type="GO" id="GO:0005739">
    <property type="term" value="C:mitochondrion"/>
    <property type="evidence" value="ECO:0007669"/>
    <property type="project" value="TreeGrafter"/>
</dbReference>
<dbReference type="InterPro" id="IPR037719">
    <property type="entry name" value="AKAP10_AKB_dom"/>
</dbReference>
<dbReference type="Proteomes" id="UP001168821">
    <property type="component" value="Unassembled WGS sequence"/>
</dbReference>